<evidence type="ECO:0000256" key="1">
    <source>
        <dbReference type="SAM" id="MobiDB-lite"/>
    </source>
</evidence>
<dbReference type="AlphaFoldDB" id="A0A8S4PZF9"/>
<dbReference type="EMBL" id="CAIIXF020000011">
    <property type="protein sequence ID" value="CAH1799293.1"/>
    <property type="molecule type" value="Genomic_DNA"/>
</dbReference>
<gene>
    <name evidence="2" type="ORF">OFUS_LOCUS23319</name>
</gene>
<accession>A0A8S4PZF9</accession>
<evidence type="ECO:0000313" key="2">
    <source>
        <dbReference type="EMBL" id="CAH1799293.1"/>
    </source>
</evidence>
<dbReference type="SUPFAM" id="SSF47391">
    <property type="entry name" value="Dimerization-anchoring domain of cAMP-dependent PK regulatory subunit"/>
    <property type="match status" value="1"/>
</dbReference>
<dbReference type="OrthoDB" id="6436361at2759"/>
<keyword evidence="3" id="KW-1185">Reference proteome</keyword>
<organism evidence="2 3">
    <name type="scientific">Owenia fusiformis</name>
    <name type="common">Polychaete worm</name>
    <dbReference type="NCBI Taxonomy" id="6347"/>
    <lineage>
        <taxon>Eukaryota</taxon>
        <taxon>Metazoa</taxon>
        <taxon>Spiralia</taxon>
        <taxon>Lophotrochozoa</taxon>
        <taxon>Annelida</taxon>
        <taxon>Polychaeta</taxon>
        <taxon>Sedentaria</taxon>
        <taxon>Canalipalpata</taxon>
        <taxon>Sabellida</taxon>
        <taxon>Oweniida</taxon>
        <taxon>Oweniidae</taxon>
        <taxon>Owenia</taxon>
    </lineage>
</organism>
<dbReference type="Proteomes" id="UP000749559">
    <property type="component" value="Unassembled WGS sequence"/>
</dbReference>
<comment type="caution">
    <text evidence="2">The sequence shown here is derived from an EMBL/GenBank/DDBJ whole genome shotgun (WGS) entry which is preliminary data.</text>
</comment>
<sequence length="144" mass="16706">MATQQVPMGPISTKEDCKKYLSQKQIPQMFESILAALMLERPEDHIKFIETKIEKIKEIGPENVNWESFVYDLHPYRDQTRLDHINDNSKYQKEYQKRGEERNVKSGMQSGRSSRDSGLMSKTPGGEYEPELFELTETNTSAKT</sequence>
<feature type="compositionally biased region" description="Basic and acidic residues" evidence="1">
    <location>
        <begin position="82"/>
        <end position="104"/>
    </location>
</feature>
<evidence type="ECO:0000313" key="3">
    <source>
        <dbReference type="Proteomes" id="UP000749559"/>
    </source>
</evidence>
<protein>
    <submittedName>
        <fullName evidence="2">Uncharacterized protein</fullName>
    </submittedName>
</protein>
<proteinExistence type="predicted"/>
<reference evidence="2" key="1">
    <citation type="submission" date="2022-03" db="EMBL/GenBank/DDBJ databases">
        <authorList>
            <person name="Martin C."/>
        </authorList>
    </citation>
    <scope>NUCLEOTIDE SEQUENCE</scope>
</reference>
<feature type="region of interest" description="Disordered" evidence="1">
    <location>
        <begin position="82"/>
        <end position="144"/>
    </location>
</feature>
<name>A0A8S4PZF9_OWEFU</name>